<keyword evidence="2" id="KW-1185">Reference proteome</keyword>
<organism evidence="1 2">
    <name type="scientific">Thiorhodovibrio winogradskyi</name>
    <dbReference type="NCBI Taxonomy" id="77007"/>
    <lineage>
        <taxon>Bacteria</taxon>
        <taxon>Pseudomonadati</taxon>
        <taxon>Pseudomonadota</taxon>
        <taxon>Gammaproteobacteria</taxon>
        <taxon>Chromatiales</taxon>
        <taxon>Chromatiaceae</taxon>
        <taxon>Thiorhodovibrio</taxon>
    </lineage>
</organism>
<sequence>MQLKSVELMRNIRDRMSQETQGMSWTQENEYLKAHSGTLDVLLEKMPNKAIHPTATVAGAPSASGDG</sequence>
<accession>A0ABZ0S987</accession>
<reference evidence="1 2" key="1">
    <citation type="journal article" date="2023" name="Microorganisms">
        <title>Thiorhodovibrio frisius and Trv. litoralis spp. nov., Two Novel Members from a Clade of Fastidious Purple Sulfur Bacteria That Exhibit Unique Red-Shifted Light-Harvesting Capabilities.</title>
        <authorList>
            <person name="Methner A."/>
            <person name="Kuzyk S.B."/>
            <person name="Petersen J."/>
            <person name="Bauer S."/>
            <person name="Brinkmann H."/>
            <person name="Sichau K."/>
            <person name="Wanner G."/>
            <person name="Wolf J."/>
            <person name="Neumann-Schaal M."/>
            <person name="Henke P."/>
            <person name="Tank M."/>
            <person name="Sproer C."/>
            <person name="Bunk B."/>
            <person name="Overmann J."/>
        </authorList>
    </citation>
    <scope>NUCLEOTIDE SEQUENCE [LARGE SCALE GENOMIC DNA]</scope>
    <source>
        <strain evidence="1 2">DSM 6702</strain>
    </source>
</reference>
<protein>
    <submittedName>
        <fullName evidence="1">Uncharacterized protein</fullName>
    </submittedName>
</protein>
<dbReference type="EMBL" id="CP121472">
    <property type="protein sequence ID" value="WPL16831.1"/>
    <property type="molecule type" value="Genomic_DNA"/>
</dbReference>
<name>A0ABZ0S987_9GAMM</name>
<proteinExistence type="predicted"/>
<gene>
    <name evidence="1" type="ORF">Thiowin_01805</name>
</gene>
<evidence type="ECO:0000313" key="1">
    <source>
        <dbReference type="EMBL" id="WPL16831.1"/>
    </source>
</evidence>
<dbReference type="Proteomes" id="UP001432180">
    <property type="component" value="Chromosome"/>
</dbReference>
<evidence type="ECO:0000313" key="2">
    <source>
        <dbReference type="Proteomes" id="UP001432180"/>
    </source>
</evidence>